<feature type="binding site" evidence="8">
    <location>
        <position position="115"/>
    </location>
    <ligand>
        <name>Zn(2+)</name>
        <dbReference type="ChEBI" id="CHEBI:29105"/>
    </ligand>
</feature>
<dbReference type="InterPro" id="IPR001250">
    <property type="entry name" value="Man6P_Isoase-1"/>
</dbReference>
<evidence type="ECO:0000256" key="9">
    <source>
        <dbReference type="PIRSR" id="PIRSR036894-2"/>
    </source>
</evidence>
<dbReference type="GO" id="GO:0004476">
    <property type="term" value="F:mannose-6-phosphate isomerase activity"/>
    <property type="evidence" value="ECO:0007669"/>
    <property type="project" value="UniProtKB-UniRule"/>
</dbReference>
<dbReference type="Pfam" id="PF20511">
    <property type="entry name" value="PMI_typeI_cat"/>
    <property type="match status" value="1"/>
</dbReference>
<dbReference type="GO" id="GO:0005975">
    <property type="term" value="P:carbohydrate metabolic process"/>
    <property type="evidence" value="ECO:0007669"/>
    <property type="project" value="UniProtKB-UniRule"/>
</dbReference>
<dbReference type="Pfam" id="PF21621">
    <property type="entry name" value="MPI_cupin_dom"/>
    <property type="match status" value="1"/>
</dbReference>
<comment type="caution">
    <text evidence="12">The sequence shown here is derived from an EMBL/GenBank/DDBJ whole genome shotgun (WGS) entry which is preliminary data.</text>
</comment>
<sequence length="316" mass="36301">MLEPIFLQPYFREKIWGGEKLREDFNFDIPSDHTGEAWIISGHPHGQSIISYPPKMNGQRLGDLYKERPDLFGYENKEDFPLLVKILDAQGDLSVQVHPDDSYAKIHENDLGKRECWYILSAEPSAKIIYGHNAKSKAEFRQMVKEGNWNDLLREIPVKAGEFYDVPHGTIHAIGAGVTILETQQSSDTTYRVYDYDRTDSLGKKRQLHIDQSIEVAMIPHRDPKNEPDIKQLGQSYLTHFISHNYFSVYKLEVRNQVNIKLDDPYTLVTVIEGQGQIIYQDQTYKISKGSSFILPYKISEVSLKGNLDLIASRPN</sequence>
<evidence type="ECO:0000256" key="8">
    <source>
        <dbReference type="PIRSR" id="PIRSR036894-1"/>
    </source>
</evidence>
<dbReference type="OrthoDB" id="9808275at2"/>
<dbReference type="NCBIfam" id="TIGR00218">
    <property type="entry name" value="manA"/>
    <property type="match status" value="1"/>
</dbReference>
<evidence type="ECO:0000256" key="3">
    <source>
        <dbReference type="ARBA" id="ARBA00011956"/>
    </source>
</evidence>
<dbReference type="PANTHER" id="PTHR42742:SF3">
    <property type="entry name" value="FRUCTOKINASE"/>
    <property type="match status" value="1"/>
</dbReference>
<comment type="cofactor">
    <cofactor evidence="8">
        <name>Zn(2+)</name>
        <dbReference type="ChEBI" id="CHEBI:29105"/>
    </cofactor>
    <text evidence="8">Binds 1 zinc ion per subunit.</text>
</comment>
<dbReference type="RefSeq" id="WP_003777617.1">
    <property type="nucleotide sequence ID" value="NZ_JH992958.1"/>
</dbReference>
<evidence type="ECO:0000256" key="4">
    <source>
        <dbReference type="ARBA" id="ARBA00022723"/>
    </source>
</evidence>
<dbReference type="Gene3D" id="2.60.120.10">
    <property type="entry name" value="Jelly Rolls"/>
    <property type="match status" value="2"/>
</dbReference>
<comment type="similarity">
    <text evidence="2 7">Belongs to the mannose-6-phosphate isomerase type 1 family.</text>
</comment>
<evidence type="ECO:0000256" key="5">
    <source>
        <dbReference type="ARBA" id="ARBA00022833"/>
    </source>
</evidence>
<comment type="catalytic activity">
    <reaction evidence="1 7">
        <text>D-mannose 6-phosphate = D-fructose 6-phosphate</text>
        <dbReference type="Rhea" id="RHEA:12356"/>
        <dbReference type="ChEBI" id="CHEBI:58735"/>
        <dbReference type="ChEBI" id="CHEBI:61527"/>
        <dbReference type="EC" id="5.3.1.8"/>
    </reaction>
</comment>
<evidence type="ECO:0000256" key="6">
    <source>
        <dbReference type="ARBA" id="ARBA00023235"/>
    </source>
</evidence>
<dbReference type="InterPro" id="IPR011051">
    <property type="entry name" value="RmlC_Cupin_sf"/>
</dbReference>
<dbReference type="InterPro" id="IPR049071">
    <property type="entry name" value="MPI_cupin_dom"/>
</dbReference>
<dbReference type="PANTHER" id="PTHR42742">
    <property type="entry name" value="TRANSCRIPTIONAL REPRESSOR MPRA"/>
    <property type="match status" value="1"/>
</dbReference>
<evidence type="ECO:0000259" key="10">
    <source>
        <dbReference type="Pfam" id="PF20511"/>
    </source>
</evidence>
<name>K9EAF2_9LACT</name>
<proteinExistence type="inferred from homology"/>
<keyword evidence="4 7" id="KW-0479">Metal-binding</keyword>
<feature type="domain" description="Mannose-6-phosphate isomerase cupin" evidence="11">
    <location>
        <begin position="239"/>
        <end position="314"/>
    </location>
</feature>
<dbReference type="EC" id="5.3.1.8" evidence="3 7"/>
<protein>
    <recommendedName>
        <fullName evidence="3 7">Mannose-6-phosphate isomerase</fullName>
        <ecNumber evidence="3 7">5.3.1.8</ecNumber>
    </recommendedName>
</protein>
<dbReference type="InterPro" id="IPR051804">
    <property type="entry name" value="Carb_Metab_Reg_Kinase/Isom"/>
</dbReference>
<gene>
    <name evidence="12" type="ORF">HMPREF9698_00805</name>
</gene>
<dbReference type="InterPro" id="IPR014710">
    <property type="entry name" value="RmlC-like_jellyroll"/>
</dbReference>
<dbReference type="GO" id="GO:0008270">
    <property type="term" value="F:zinc ion binding"/>
    <property type="evidence" value="ECO:0007669"/>
    <property type="project" value="UniProtKB-UniRule"/>
</dbReference>
<dbReference type="PIRSF" id="PIRSF036894">
    <property type="entry name" value="PMI_Firm_short"/>
    <property type="match status" value="1"/>
</dbReference>
<evidence type="ECO:0000313" key="12">
    <source>
        <dbReference type="EMBL" id="EKU93688.1"/>
    </source>
</evidence>
<dbReference type="Proteomes" id="UP000009875">
    <property type="component" value="Unassembled WGS sequence"/>
</dbReference>
<organism evidence="12 13">
    <name type="scientific">Alloiococcus otitis ATCC 51267</name>
    <dbReference type="NCBI Taxonomy" id="883081"/>
    <lineage>
        <taxon>Bacteria</taxon>
        <taxon>Bacillati</taxon>
        <taxon>Bacillota</taxon>
        <taxon>Bacilli</taxon>
        <taxon>Lactobacillales</taxon>
        <taxon>Carnobacteriaceae</taxon>
        <taxon>Alloiococcus</taxon>
    </lineage>
</organism>
<evidence type="ECO:0000256" key="7">
    <source>
        <dbReference type="PIRNR" id="PIRNR036894"/>
    </source>
</evidence>
<evidence type="ECO:0000256" key="1">
    <source>
        <dbReference type="ARBA" id="ARBA00000757"/>
    </source>
</evidence>
<evidence type="ECO:0000256" key="2">
    <source>
        <dbReference type="ARBA" id="ARBA00010772"/>
    </source>
</evidence>
<dbReference type="HOGENOM" id="CLU_020529_0_0_9"/>
<feature type="binding site" evidence="8">
    <location>
        <position position="98"/>
    </location>
    <ligand>
        <name>Zn(2+)</name>
        <dbReference type="ChEBI" id="CHEBI:29105"/>
    </ligand>
</feature>
<dbReference type="EMBL" id="AGXA01000017">
    <property type="protein sequence ID" value="EKU93688.1"/>
    <property type="molecule type" value="Genomic_DNA"/>
</dbReference>
<dbReference type="SUPFAM" id="SSF51182">
    <property type="entry name" value="RmlC-like cupins"/>
    <property type="match status" value="1"/>
</dbReference>
<reference evidence="12 13" key="1">
    <citation type="submission" date="2012-09" db="EMBL/GenBank/DDBJ databases">
        <title>The Genome Sequence of Alloiococcus otitis ATCC 51267.</title>
        <authorList>
            <consortium name="The Broad Institute Genome Sequencing Platform"/>
            <person name="Earl A."/>
            <person name="Ward D."/>
            <person name="Feldgarden M."/>
            <person name="Gevers D."/>
            <person name="Huys G."/>
            <person name="Walker B."/>
            <person name="Young S.K."/>
            <person name="Zeng Q."/>
            <person name="Gargeya S."/>
            <person name="Fitzgerald M."/>
            <person name="Haas B."/>
            <person name="Abouelleil A."/>
            <person name="Alvarado L."/>
            <person name="Arachchi H.M."/>
            <person name="Berlin A.M."/>
            <person name="Chapman S.B."/>
            <person name="Goldberg J."/>
            <person name="Griggs A."/>
            <person name="Gujja S."/>
            <person name="Hansen M."/>
            <person name="Howarth C."/>
            <person name="Imamovic A."/>
            <person name="Larimer J."/>
            <person name="McCowen C."/>
            <person name="Montmayeur A."/>
            <person name="Murphy C."/>
            <person name="Neiman D."/>
            <person name="Pearson M."/>
            <person name="Priest M."/>
            <person name="Roberts A."/>
            <person name="Saif S."/>
            <person name="Shea T."/>
            <person name="Sisk P."/>
            <person name="Sykes S."/>
            <person name="Wortman J."/>
            <person name="Nusbaum C."/>
            <person name="Birren B."/>
        </authorList>
    </citation>
    <scope>NUCLEOTIDE SEQUENCE [LARGE SCALE GENOMIC DNA]</scope>
    <source>
        <strain evidence="12 13">ATCC 51267</strain>
    </source>
</reference>
<dbReference type="PATRIC" id="fig|883081.3.peg.801"/>
<feature type="binding site" evidence="8">
    <location>
        <position position="172"/>
    </location>
    <ligand>
        <name>Zn(2+)</name>
        <dbReference type="ChEBI" id="CHEBI:29105"/>
    </ligand>
</feature>
<feature type="active site" evidence="9">
    <location>
        <position position="192"/>
    </location>
</feature>
<dbReference type="STRING" id="883081.HMPREF9698_00805"/>
<dbReference type="InterPro" id="IPR046457">
    <property type="entry name" value="PMI_typeI_cat"/>
</dbReference>
<dbReference type="InterPro" id="IPR014628">
    <property type="entry name" value="Man6P_isomerase_Firm_short"/>
</dbReference>
<dbReference type="eggNOG" id="COG1482">
    <property type="taxonomic scope" value="Bacteria"/>
</dbReference>
<evidence type="ECO:0000259" key="11">
    <source>
        <dbReference type="Pfam" id="PF21621"/>
    </source>
</evidence>
<keyword evidence="5 7" id="KW-0862">Zinc</keyword>
<keyword evidence="13" id="KW-1185">Reference proteome</keyword>
<dbReference type="CDD" id="cd07010">
    <property type="entry name" value="cupin_PMI_type_I_N_bac"/>
    <property type="match status" value="1"/>
</dbReference>
<evidence type="ECO:0000313" key="13">
    <source>
        <dbReference type="Proteomes" id="UP000009875"/>
    </source>
</evidence>
<feature type="domain" description="Phosphomannose isomerase type I catalytic" evidence="10">
    <location>
        <begin position="6"/>
        <end position="107"/>
    </location>
</feature>
<accession>K9EAF2</accession>
<keyword evidence="6 7" id="KW-0413">Isomerase</keyword>
<dbReference type="AlphaFoldDB" id="K9EAF2"/>